<sequence length="127" mass="14778">MTGTYNDAIVGKNELPELSAAMEQKLRQLTLVTMAKASKIIPGRLNAQKGVIEVFSWKNRDVSDEELEELSRRLDEWIEQCKKTKEGLNQVKEEVEKVQKMIEEEEERRVQKEACRRSKNIRGKKQC</sequence>
<name>A0A183ETU8_9BILA</name>
<dbReference type="EMBL" id="UYRT01100985">
    <property type="protein sequence ID" value="VDN42771.1"/>
    <property type="molecule type" value="Genomic_DNA"/>
</dbReference>
<reference evidence="3 4" key="2">
    <citation type="submission" date="2018-11" db="EMBL/GenBank/DDBJ databases">
        <authorList>
            <consortium name="Pathogen Informatics"/>
        </authorList>
    </citation>
    <scope>NUCLEOTIDE SEQUENCE [LARGE SCALE GENOMIC DNA]</scope>
</reference>
<keyword evidence="2" id="KW-0175">Coiled coil</keyword>
<evidence type="ECO:0000313" key="4">
    <source>
        <dbReference type="Proteomes" id="UP000271098"/>
    </source>
</evidence>
<dbReference type="Proteomes" id="UP000271098">
    <property type="component" value="Unassembled WGS sequence"/>
</dbReference>
<dbReference type="InterPro" id="IPR045237">
    <property type="entry name" value="COPS7/eIF3m"/>
</dbReference>
<feature type="coiled-coil region" evidence="2">
    <location>
        <begin position="60"/>
        <end position="115"/>
    </location>
</feature>
<keyword evidence="4" id="KW-1185">Reference proteome</keyword>
<evidence type="ECO:0000256" key="2">
    <source>
        <dbReference type="SAM" id="Coils"/>
    </source>
</evidence>
<reference evidence="5" key="1">
    <citation type="submission" date="2016-06" db="UniProtKB">
        <authorList>
            <consortium name="WormBaseParasite"/>
        </authorList>
    </citation>
    <scope>IDENTIFICATION</scope>
</reference>
<proteinExistence type="predicted"/>
<organism evidence="5">
    <name type="scientific">Gongylonema pulchrum</name>
    <dbReference type="NCBI Taxonomy" id="637853"/>
    <lineage>
        <taxon>Eukaryota</taxon>
        <taxon>Metazoa</taxon>
        <taxon>Ecdysozoa</taxon>
        <taxon>Nematoda</taxon>
        <taxon>Chromadorea</taxon>
        <taxon>Rhabditida</taxon>
        <taxon>Spirurina</taxon>
        <taxon>Spiruromorpha</taxon>
        <taxon>Spiruroidea</taxon>
        <taxon>Gongylonematidae</taxon>
        <taxon>Gongylonema</taxon>
    </lineage>
</organism>
<dbReference type="PANTHER" id="PTHR15350:SF5">
    <property type="entry name" value="COP9 SIGNALOSOME COMPLEX SUBUNIT 7"/>
    <property type="match status" value="1"/>
</dbReference>
<evidence type="ECO:0000256" key="1">
    <source>
        <dbReference type="ARBA" id="ARBA00022790"/>
    </source>
</evidence>
<dbReference type="WBParaSite" id="GPUH_0002441901-mRNA-1">
    <property type="protein sequence ID" value="GPUH_0002441901-mRNA-1"/>
    <property type="gene ID" value="GPUH_0002441901"/>
</dbReference>
<dbReference type="PANTHER" id="PTHR15350">
    <property type="entry name" value="COP9 SIGNALOSOME COMPLEX SUBUNIT 7/DENDRITIC CELL PROTEIN GA17"/>
    <property type="match status" value="1"/>
</dbReference>
<keyword evidence="1" id="KW-0736">Signalosome</keyword>
<dbReference type="AlphaFoldDB" id="A0A183ETU8"/>
<evidence type="ECO:0000313" key="3">
    <source>
        <dbReference type="EMBL" id="VDN42771.1"/>
    </source>
</evidence>
<accession>A0A183ETU8</accession>
<dbReference type="GO" id="GO:0008180">
    <property type="term" value="C:COP9 signalosome"/>
    <property type="evidence" value="ECO:0007669"/>
    <property type="project" value="UniProtKB-KW"/>
</dbReference>
<gene>
    <name evidence="3" type="ORF">GPUH_LOCUS24388</name>
</gene>
<dbReference type="OrthoDB" id="10265275at2759"/>
<protein>
    <submittedName>
        <fullName evidence="5">PCI domain-containing protein</fullName>
    </submittedName>
</protein>
<evidence type="ECO:0000313" key="5">
    <source>
        <dbReference type="WBParaSite" id="GPUH_0002441901-mRNA-1"/>
    </source>
</evidence>